<dbReference type="Pfam" id="PF03379">
    <property type="entry name" value="CcmB"/>
    <property type="match status" value="1"/>
</dbReference>
<evidence type="ECO:0000256" key="2">
    <source>
        <dbReference type="ARBA" id="ARBA00004429"/>
    </source>
</evidence>
<keyword evidence="6 12" id="KW-1003">Cell membrane</keyword>
<feature type="transmembrane region" description="Helical" evidence="13">
    <location>
        <begin position="176"/>
        <end position="197"/>
    </location>
</feature>
<dbReference type="InterPro" id="IPR026031">
    <property type="entry name" value="Cyt_c_CcmB_bac"/>
</dbReference>
<dbReference type="PRINTS" id="PR01414">
    <property type="entry name" value="CCMBBIOGNSIS"/>
</dbReference>
<evidence type="ECO:0000256" key="8">
    <source>
        <dbReference type="ARBA" id="ARBA00022692"/>
    </source>
</evidence>
<evidence type="ECO:0000256" key="13">
    <source>
        <dbReference type="SAM" id="Phobius"/>
    </source>
</evidence>
<comment type="function">
    <text evidence="1 12">Required for the export of heme to the periplasm for the biogenesis of c-type cytochromes.</text>
</comment>
<evidence type="ECO:0000256" key="11">
    <source>
        <dbReference type="ARBA" id="ARBA00023136"/>
    </source>
</evidence>
<comment type="similarity">
    <text evidence="3 12">Belongs to the CcmB/CycW/HelB family.</text>
</comment>
<dbReference type="GO" id="GO:1903607">
    <property type="term" value="P:cytochrome c biosynthetic process"/>
    <property type="evidence" value="ECO:0007669"/>
    <property type="project" value="TreeGrafter"/>
</dbReference>
<evidence type="ECO:0000256" key="6">
    <source>
        <dbReference type="ARBA" id="ARBA00022475"/>
    </source>
</evidence>
<dbReference type="GO" id="GO:0005886">
    <property type="term" value="C:plasma membrane"/>
    <property type="evidence" value="ECO:0007669"/>
    <property type="project" value="UniProtKB-SubCell"/>
</dbReference>
<keyword evidence="11 12" id="KW-0472">Membrane</keyword>
<evidence type="ECO:0000256" key="7">
    <source>
        <dbReference type="ARBA" id="ARBA00022519"/>
    </source>
</evidence>
<evidence type="ECO:0000256" key="1">
    <source>
        <dbReference type="ARBA" id="ARBA00002442"/>
    </source>
</evidence>
<evidence type="ECO:0000256" key="10">
    <source>
        <dbReference type="ARBA" id="ARBA00022989"/>
    </source>
</evidence>
<dbReference type="PANTHER" id="PTHR30070">
    <property type="entry name" value="HEME EXPORTER PROTEIN B"/>
    <property type="match status" value="1"/>
</dbReference>
<evidence type="ECO:0000313" key="15">
    <source>
        <dbReference type="Proteomes" id="UP001213664"/>
    </source>
</evidence>
<dbReference type="InterPro" id="IPR003544">
    <property type="entry name" value="Cyt_c_biogenesis_CcmB"/>
</dbReference>
<accession>A0AAJ5X4P7</accession>
<gene>
    <name evidence="14" type="primary">ccmB</name>
    <name evidence="14" type="ORF">P0Y50_05150</name>
</gene>
<dbReference type="PIRSF" id="PIRSF002764">
    <property type="entry name" value="CcmB"/>
    <property type="match status" value="1"/>
</dbReference>
<dbReference type="AlphaFoldDB" id="A0AAJ5X4P7"/>
<organism evidence="14 15">
    <name type="scientific">Candidatus Brevundimonas colombiensis</name>
    <dbReference type="NCBI Taxonomy" id="3121376"/>
    <lineage>
        <taxon>Bacteria</taxon>
        <taxon>Pseudomonadati</taxon>
        <taxon>Pseudomonadota</taxon>
        <taxon>Alphaproteobacteria</taxon>
        <taxon>Caulobacterales</taxon>
        <taxon>Caulobacteraceae</taxon>
        <taxon>Brevundimonas</taxon>
    </lineage>
</organism>
<evidence type="ECO:0000256" key="4">
    <source>
        <dbReference type="ARBA" id="ARBA00016452"/>
    </source>
</evidence>
<evidence type="ECO:0000256" key="3">
    <source>
        <dbReference type="ARBA" id="ARBA00010544"/>
    </source>
</evidence>
<feature type="transmembrane region" description="Helical" evidence="13">
    <location>
        <begin position="62"/>
        <end position="83"/>
    </location>
</feature>
<evidence type="ECO:0000256" key="9">
    <source>
        <dbReference type="ARBA" id="ARBA00022748"/>
    </source>
</evidence>
<dbReference type="GO" id="GO:0015232">
    <property type="term" value="F:heme transmembrane transporter activity"/>
    <property type="evidence" value="ECO:0007669"/>
    <property type="project" value="InterPro"/>
</dbReference>
<dbReference type="Proteomes" id="UP001213664">
    <property type="component" value="Chromosome"/>
</dbReference>
<feature type="transmembrane region" description="Helical" evidence="13">
    <location>
        <begin position="145"/>
        <end position="169"/>
    </location>
</feature>
<reference evidence="14" key="1">
    <citation type="submission" date="2023-03" db="EMBL/GenBank/DDBJ databases">
        <title>Andean soil-derived lignocellulolytic bacterial consortium as a source of novel taxa and putative plastic-active enzymes.</title>
        <authorList>
            <person name="Diaz-Garcia L."/>
            <person name="Chuvochina M."/>
            <person name="Feuerriegel G."/>
            <person name="Bunk B."/>
            <person name="Sproer C."/>
            <person name="Streit W.R."/>
            <person name="Rodriguez L.M."/>
            <person name="Overmann J."/>
            <person name="Jimenez D.J."/>
        </authorList>
    </citation>
    <scope>NUCLEOTIDE SEQUENCE</scope>
    <source>
        <strain evidence="14">MAG 833</strain>
    </source>
</reference>
<keyword evidence="5 12" id="KW-0813">Transport</keyword>
<dbReference type="PANTHER" id="PTHR30070:SF1">
    <property type="entry name" value="CYTOCHROME C BIOGENESIS B-RELATED"/>
    <property type="match status" value="1"/>
</dbReference>
<proteinExistence type="inferred from homology"/>
<dbReference type="NCBIfam" id="TIGR01190">
    <property type="entry name" value="ccmB"/>
    <property type="match status" value="1"/>
</dbReference>
<evidence type="ECO:0000313" key="14">
    <source>
        <dbReference type="EMBL" id="WEK40997.1"/>
    </source>
</evidence>
<name>A0AAJ5X4P7_9CAUL</name>
<dbReference type="GO" id="GO:0017004">
    <property type="term" value="P:cytochrome complex assembly"/>
    <property type="evidence" value="ECO:0007669"/>
    <property type="project" value="UniProtKB-KW"/>
</dbReference>
<keyword evidence="8 13" id="KW-0812">Transmembrane</keyword>
<feature type="transmembrane region" description="Helical" evidence="13">
    <location>
        <begin position="118"/>
        <end position="139"/>
    </location>
</feature>
<feature type="transmembrane region" description="Helical" evidence="13">
    <location>
        <begin position="30"/>
        <end position="56"/>
    </location>
</feature>
<protein>
    <recommendedName>
        <fullName evidence="4 12">Heme exporter protein B</fullName>
    </recommendedName>
</protein>
<dbReference type="EMBL" id="CP119326">
    <property type="protein sequence ID" value="WEK40997.1"/>
    <property type="molecule type" value="Genomic_DNA"/>
</dbReference>
<feature type="transmembrane region" description="Helical" evidence="13">
    <location>
        <begin position="209"/>
        <end position="232"/>
    </location>
</feature>
<keyword evidence="10 13" id="KW-1133">Transmembrane helix</keyword>
<keyword evidence="7 12" id="KW-0997">Cell inner membrane</keyword>
<evidence type="ECO:0000256" key="5">
    <source>
        <dbReference type="ARBA" id="ARBA00022448"/>
    </source>
</evidence>
<keyword evidence="9 12" id="KW-0201">Cytochrome c-type biogenesis</keyword>
<evidence type="ECO:0000256" key="12">
    <source>
        <dbReference type="PIRNR" id="PIRNR002764"/>
    </source>
</evidence>
<comment type="subcellular location">
    <subcellularLocation>
        <location evidence="2">Cell inner membrane</location>
        <topology evidence="2">Multi-pass membrane protein</topology>
    </subcellularLocation>
</comment>
<sequence>MSRPPARDQEPRPPGLRGATRVLLERELDLAWGGGGGPLLACGFFACLTALLPLAAGGDPRTLAPVAGGVAWLALALASLLSLERLFERDLEDGALDLLALGHLALEQVVLIKALSQWIAIGLPLALTAPVAALALGLPASLTPLVALTALIGGAGFAFTGALGAALALGARRGGLLIAVVVLPLFIPPVVFGAGALERAASGQPVGPALALLCAYVLFAAVVAPFAGAAAVRNAQG</sequence>